<evidence type="ECO:0000256" key="1">
    <source>
        <dbReference type="SAM" id="MobiDB-lite"/>
    </source>
</evidence>
<sequence>MSDKNQQGKNAPTTADLEAMFQKMGSDQRKQEIDRHTALMNFTQKIGNLQLKLIQRQQENQSQPPDVDENWPSPQNVDQANNQFKSFTTFSETKGNEINSTCDTLLKLNAEMMAGLEKCYPNMKTKDD</sequence>
<dbReference type="EMBL" id="JAPFFF010000009">
    <property type="protein sequence ID" value="KAK8882124.1"/>
    <property type="molecule type" value="Genomic_DNA"/>
</dbReference>
<feature type="compositionally biased region" description="Polar residues" evidence="1">
    <location>
        <begin position="55"/>
        <end position="64"/>
    </location>
</feature>
<proteinExistence type="predicted"/>
<protein>
    <submittedName>
        <fullName evidence="2">Uncharacterized protein</fullName>
    </submittedName>
</protein>
<feature type="region of interest" description="Disordered" evidence="1">
    <location>
        <begin position="54"/>
        <end position="80"/>
    </location>
</feature>
<evidence type="ECO:0000313" key="2">
    <source>
        <dbReference type="EMBL" id="KAK8882124.1"/>
    </source>
</evidence>
<organism evidence="2 3">
    <name type="scientific">Tritrichomonas musculus</name>
    <dbReference type="NCBI Taxonomy" id="1915356"/>
    <lineage>
        <taxon>Eukaryota</taxon>
        <taxon>Metamonada</taxon>
        <taxon>Parabasalia</taxon>
        <taxon>Tritrichomonadida</taxon>
        <taxon>Tritrichomonadidae</taxon>
        <taxon>Tritrichomonas</taxon>
    </lineage>
</organism>
<reference evidence="2 3" key="1">
    <citation type="submission" date="2024-04" db="EMBL/GenBank/DDBJ databases">
        <title>Tritrichomonas musculus Genome.</title>
        <authorList>
            <person name="Alves-Ferreira E."/>
            <person name="Grigg M."/>
            <person name="Lorenzi H."/>
            <person name="Galac M."/>
        </authorList>
    </citation>
    <scope>NUCLEOTIDE SEQUENCE [LARGE SCALE GENOMIC DNA]</scope>
    <source>
        <strain evidence="2 3">EAF2021</strain>
    </source>
</reference>
<keyword evidence="3" id="KW-1185">Reference proteome</keyword>
<comment type="caution">
    <text evidence="2">The sequence shown here is derived from an EMBL/GenBank/DDBJ whole genome shotgun (WGS) entry which is preliminary data.</text>
</comment>
<evidence type="ECO:0000313" key="3">
    <source>
        <dbReference type="Proteomes" id="UP001470230"/>
    </source>
</evidence>
<accession>A0ABR2JTA8</accession>
<gene>
    <name evidence="2" type="ORF">M9Y10_044764</name>
</gene>
<dbReference type="Proteomes" id="UP001470230">
    <property type="component" value="Unassembled WGS sequence"/>
</dbReference>
<name>A0ABR2JTA8_9EUKA</name>